<dbReference type="InterPro" id="IPR025159">
    <property type="entry name" value="AbiEi_N"/>
</dbReference>
<accession>A0A561BL13</accession>
<evidence type="ECO:0000259" key="1">
    <source>
        <dbReference type="Pfam" id="PF13338"/>
    </source>
</evidence>
<organism evidence="2 3">
    <name type="scientific">Kribbella amoyensis</name>
    <dbReference type="NCBI Taxonomy" id="996641"/>
    <lineage>
        <taxon>Bacteria</taxon>
        <taxon>Bacillati</taxon>
        <taxon>Actinomycetota</taxon>
        <taxon>Actinomycetes</taxon>
        <taxon>Propionibacteriales</taxon>
        <taxon>Kribbellaceae</taxon>
        <taxon>Kribbella</taxon>
    </lineage>
</organism>
<reference evidence="2 3" key="1">
    <citation type="submission" date="2019-06" db="EMBL/GenBank/DDBJ databases">
        <title>Sequencing the genomes of 1000 actinobacteria strains.</title>
        <authorList>
            <person name="Klenk H.-P."/>
        </authorList>
    </citation>
    <scope>NUCLEOTIDE SEQUENCE [LARGE SCALE GENOMIC DNA]</scope>
    <source>
        <strain evidence="2 3">DSM 24683</strain>
    </source>
</reference>
<dbReference type="RefSeq" id="WP_145802785.1">
    <property type="nucleotide sequence ID" value="NZ_VIVK01000001.1"/>
</dbReference>
<proteinExistence type="predicted"/>
<evidence type="ECO:0000313" key="3">
    <source>
        <dbReference type="Proteomes" id="UP000318380"/>
    </source>
</evidence>
<gene>
    <name evidence="2" type="ORF">FB561_0618</name>
</gene>
<keyword evidence="3" id="KW-1185">Reference proteome</keyword>
<comment type="caution">
    <text evidence="2">The sequence shown here is derived from an EMBL/GenBank/DDBJ whole genome shotgun (WGS) entry which is preliminary data.</text>
</comment>
<name>A0A561BL13_9ACTN</name>
<protein>
    <submittedName>
        <fullName evidence="2">Putative AbiEi antitoxin of type IV toxin-antitoxin system</fullName>
    </submittedName>
</protein>
<feature type="domain" description="AbiEi antitoxin N-terminal" evidence="1">
    <location>
        <begin position="5"/>
        <end position="49"/>
    </location>
</feature>
<dbReference type="AlphaFoldDB" id="A0A561BL13"/>
<evidence type="ECO:0000313" key="2">
    <source>
        <dbReference type="EMBL" id="TWD79558.1"/>
    </source>
</evidence>
<dbReference type="EMBL" id="VIVK01000001">
    <property type="protein sequence ID" value="TWD79558.1"/>
    <property type="molecule type" value="Genomic_DNA"/>
</dbReference>
<dbReference type="Pfam" id="PF13338">
    <property type="entry name" value="AbiEi_4"/>
    <property type="match status" value="1"/>
</dbReference>
<dbReference type="OrthoDB" id="4310518at2"/>
<sequence length="248" mass="26155">MGSVAEVLAHGHGYATFRQLVAATSRRAVATAVERGEIERLAHGIYILPGLSSDWLTALAYDGVLSHQSAAARWGLPLLVTPPKPHLILPPKRHPRPGRPAVLHWAETTAEERRARLTGLARTVVDCARVLPFGEALAVADAALADGRCGQEELISATEAMRGPGRPNASLVARSATGLAGSFLESMLRALLITEQISGFEPQVHCAAGSRAEPCRSTGCGCRLSPPSGVIRRPACPCPGTPPVDLHL</sequence>
<dbReference type="Proteomes" id="UP000318380">
    <property type="component" value="Unassembled WGS sequence"/>
</dbReference>